<sequence>MFYPESPIHLLQDGGPVDFGPLCALPQYACTFEVVQGENSRWNPHSWFARMRAAALRLHTTFLIYLEPDVLVRRRHITEPQHDAGGIFDNYNPAVHEETVAYVERRGRERVPCFQLEWKHFGLAGGSYFRAEAVIDAFDPAHVQRIDWGPMQWREGDKTMSSDFAMVVALACRGWKVSPWNESAQNFERRGLPPDEAGREEFRRQWPAYNPSAAFEHDHKEHYSDTVPEEHVRLVRELPQTPQTCHGCIWYGAEGVRLPGPEPPRPPRAEDWYSTTRKSNPSLE</sequence>
<reference evidence="2" key="1">
    <citation type="submission" date="2023-10" db="EMBL/GenBank/DDBJ databases">
        <authorList>
            <person name="Chen Y."/>
            <person name="Shah S."/>
            <person name="Dougan E. K."/>
            <person name="Thang M."/>
            <person name="Chan C."/>
        </authorList>
    </citation>
    <scope>NUCLEOTIDE SEQUENCE [LARGE SCALE GENOMIC DNA]</scope>
</reference>
<name>A0ABN9SI85_9DINO</name>
<evidence type="ECO:0000313" key="2">
    <source>
        <dbReference type="EMBL" id="CAK0831420.1"/>
    </source>
</evidence>
<dbReference type="Proteomes" id="UP001189429">
    <property type="component" value="Unassembled WGS sequence"/>
</dbReference>
<keyword evidence="3" id="KW-1185">Reference proteome</keyword>
<accession>A0ABN9SI85</accession>
<protein>
    <submittedName>
        <fullName evidence="2">Uncharacterized protein</fullName>
    </submittedName>
</protein>
<feature type="region of interest" description="Disordered" evidence="1">
    <location>
        <begin position="257"/>
        <end position="284"/>
    </location>
</feature>
<evidence type="ECO:0000256" key="1">
    <source>
        <dbReference type="SAM" id="MobiDB-lite"/>
    </source>
</evidence>
<comment type="caution">
    <text evidence="2">The sequence shown here is derived from an EMBL/GenBank/DDBJ whole genome shotgun (WGS) entry which is preliminary data.</text>
</comment>
<gene>
    <name evidence="2" type="ORF">PCOR1329_LOCUS29743</name>
</gene>
<proteinExistence type="predicted"/>
<organism evidence="2 3">
    <name type="scientific">Prorocentrum cordatum</name>
    <dbReference type="NCBI Taxonomy" id="2364126"/>
    <lineage>
        <taxon>Eukaryota</taxon>
        <taxon>Sar</taxon>
        <taxon>Alveolata</taxon>
        <taxon>Dinophyceae</taxon>
        <taxon>Prorocentrales</taxon>
        <taxon>Prorocentraceae</taxon>
        <taxon>Prorocentrum</taxon>
    </lineage>
</organism>
<dbReference type="EMBL" id="CAUYUJ010011241">
    <property type="protein sequence ID" value="CAK0831420.1"/>
    <property type="molecule type" value="Genomic_DNA"/>
</dbReference>
<evidence type="ECO:0000313" key="3">
    <source>
        <dbReference type="Proteomes" id="UP001189429"/>
    </source>
</evidence>
<feature type="compositionally biased region" description="Polar residues" evidence="1">
    <location>
        <begin position="273"/>
        <end position="284"/>
    </location>
</feature>